<dbReference type="AlphaFoldDB" id="E0I6T7"/>
<reference evidence="3 4" key="1">
    <citation type="submission" date="2010-07" db="EMBL/GenBank/DDBJ databases">
        <title>The draft genome of Paenibacillus curdlanolyticus YK9.</title>
        <authorList>
            <consortium name="US DOE Joint Genome Institute (JGI-PGF)"/>
            <person name="Lucas S."/>
            <person name="Copeland A."/>
            <person name="Lapidus A."/>
            <person name="Cheng J.-F."/>
            <person name="Bruce D."/>
            <person name="Goodwin L."/>
            <person name="Pitluck S."/>
            <person name="Land M.L."/>
            <person name="Hauser L."/>
            <person name="Chang Y.-J."/>
            <person name="Jeffries C."/>
            <person name="Anderson I.J."/>
            <person name="Johnson E."/>
            <person name="Loganathan U."/>
            <person name="Mulhopadhyay B."/>
            <person name="Kyrpides N."/>
            <person name="Woyke T.J."/>
        </authorList>
    </citation>
    <scope>NUCLEOTIDE SEQUENCE [LARGE SCALE GENOMIC DNA]</scope>
    <source>
        <strain evidence="3 4">YK9</strain>
    </source>
</reference>
<keyword evidence="4" id="KW-1185">Reference proteome</keyword>
<evidence type="ECO:0008006" key="5">
    <source>
        <dbReference type="Google" id="ProtNLM"/>
    </source>
</evidence>
<keyword evidence="2" id="KW-0812">Transmembrane</keyword>
<gene>
    <name evidence="3" type="ORF">PaecuDRAFT_1359</name>
</gene>
<dbReference type="RefSeq" id="WP_006037372.1">
    <property type="nucleotide sequence ID" value="NZ_AEDD01000003.1"/>
</dbReference>
<proteinExistence type="predicted"/>
<dbReference type="STRING" id="717606.PaecuDRAFT_1359"/>
<evidence type="ECO:0000313" key="4">
    <source>
        <dbReference type="Proteomes" id="UP000005387"/>
    </source>
</evidence>
<dbReference type="EMBL" id="AEDD01000003">
    <property type="protein sequence ID" value="EFM11753.1"/>
    <property type="molecule type" value="Genomic_DNA"/>
</dbReference>
<feature type="transmembrane region" description="Helical" evidence="2">
    <location>
        <begin position="21"/>
        <end position="42"/>
    </location>
</feature>
<evidence type="ECO:0000256" key="1">
    <source>
        <dbReference type="SAM" id="MobiDB-lite"/>
    </source>
</evidence>
<dbReference type="Proteomes" id="UP000005387">
    <property type="component" value="Unassembled WGS sequence"/>
</dbReference>
<organism evidence="3 4">
    <name type="scientific">Paenibacillus curdlanolyticus YK9</name>
    <dbReference type="NCBI Taxonomy" id="717606"/>
    <lineage>
        <taxon>Bacteria</taxon>
        <taxon>Bacillati</taxon>
        <taxon>Bacillota</taxon>
        <taxon>Bacilli</taxon>
        <taxon>Bacillales</taxon>
        <taxon>Paenibacillaceae</taxon>
        <taxon>Paenibacillus</taxon>
    </lineage>
</organism>
<keyword evidence="2" id="KW-0472">Membrane</keyword>
<sequence length="243" mass="26417">MIKRIKSLIADDSGSYTLEATVVFPVLFAIIAALLLFMGYMYEKAVLYGAASVTSERTAFLWDNSKRDRVTGLAEDGAFDGLYWRLGEDHMLDALFGLATGEADSGASVVIGRGRGGGQSEQAGTEDDSLAERKLARDSVYLRESAGGENRYKRGAFDRQIETALRLPVDINLLNQWLGRSEPQALSGSVIVEPTEFIRSVDLLRYYTSKFGNRSSAGGAAKRKEAGQVIQLTAKKKTSSTAP</sequence>
<evidence type="ECO:0000313" key="3">
    <source>
        <dbReference type="EMBL" id="EFM11753.1"/>
    </source>
</evidence>
<dbReference type="eggNOG" id="ENOG50332KY">
    <property type="taxonomic scope" value="Bacteria"/>
</dbReference>
<evidence type="ECO:0000256" key="2">
    <source>
        <dbReference type="SAM" id="Phobius"/>
    </source>
</evidence>
<dbReference type="OrthoDB" id="2703555at2"/>
<keyword evidence="2" id="KW-1133">Transmembrane helix</keyword>
<feature type="region of interest" description="Disordered" evidence="1">
    <location>
        <begin position="110"/>
        <end position="129"/>
    </location>
</feature>
<name>E0I6T7_9BACL</name>
<protein>
    <recommendedName>
        <fullName evidence="5">TadE family protein</fullName>
    </recommendedName>
</protein>
<accession>E0I6T7</accession>